<dbReference type="InterPro" id="IPR003593">
    <property type="entry name" value="AAA+_ATPase"/>
</dbReference>
<keyword evidence="10" id="KW-1185">Reference proteome</keyword>
<proteinExistence type="inferred from homology"/>
<name>A0A073CH48_PLAA1</name>
<dbReference type="Gene3D" id="3.40.50.300">
    <property type="entry name" value="P-loop containing nucleotide triphosphate hydrolases"/>
    <property type="match status" value="1"/>
</dbReference>
<evidence type="ECO:0000259" key="8">
    <source>
        <dbReference type="PROSITE" id="PS50893"/>
    </source>
</evidence>
<evidence type="ECO:0000313" key="9">
    <source>
        <dbReference type="EMBL" id="KEI67639.1"/>
    </source>
</evidence>
<keyword evidence="4" id="KW-1003">Cell membrane</keyword>
<dbReference type="PATRIC" id="fig|388467.6.peg.2709"/>
<dbReference type="PANTHER" id="PTHR43297:SF2">
    <property type="entry name" value="DIPEPTIDE TRANSPORT ATP-BINDING PROTEIN DPPD"/>
    <property type="match status" value="1"/>
</dbReference>
<evidence type="ECO:0000256" key="1">
    <source>
        <dbReference type="ARBA" id="ARBA00004202"/>
    </source>
</evidence>
<evidence type="ECO:0000256" key="6">
    <source>
        <dbReference type="ARBA" id="ARBA00022840"/>
    </source>
</evidence>
<dbReference type="Proteomes" id="UP000027395">
    <property type="component" value="Chromosome"/>
</dbReference>
<keyword evidence="9" id="KW-0378">Hydrolase</keyword>
<organism evidence="9 10">
    <name type="scientific">Planktothrix agardhii (strain NIVA-CYA 126/8)</name>
    <dbReference type="NCBI Taxonomy" id="388467"/>
    <lineage>
        <taxon>Bacteria</taxon>
        <taxon>Bacillati</taxon>
        <taxon>Cyanobacteriota</taxon>
        <taxon>Cyanophyceae</taxon>
        <taxon>Oscillatoriophycideae</taxon>
        <taxon>Oscillatoriales</taxon>
        <taxon>Microcoleaceae</taxon>
        <taxon>Planktothrix</taxon>
    </lineage>
</organism>
<comment type="similarity">
    <text evidence="2">Belongs to the ABC transporter superfamily.</text>
</comment>
<evidence type="ECO:0000256" key="2">
    <source>
        <dbReference type="ARBA" id="ARBA00005417"/>
    </source>
</evidence>
<keyword evidence="7" id="KW-0472">Membrane</keyword>
<sequence length="389" mass="43354">MDFCYFNASRRSNLNHPTLTSSQIISHQSSVITQNQLPITNYQLPITNYQLPITNYQLPITNYPFVMIPLLEVKNLAVKFFTLDGVVHAVNGISYQVYPGETLGIVGESGSGKSISVLSILGLIPSPPGKITEGEILFEGKNLIKFNPQQLQQIRGHEIAMVFQDPMTSLNPVLTIGKQLTEALQIHIKLTSEQAKNRAIKLLKQVGISNPEKRLKNYPHEFSGGMRQRVMIAMGLGCQPKLLIADEPTTALDVTVQAQVVELVKQLKNAQGMSVIWITHDLALLAGLADRIIVMYAGQIVEQATVHQLYKNPRHPYTIGLLESLPRLDQIRQEPLKAIAGMPPSLIDYPLGCPFAPRCRFAIEHCFQENPKLELIETEHQVACWVKPT</sequence>
<protein>
    <submittedName>
        <fullName evidence="9">Phosphate import ATP-binding protein pstB</fullName>
        <ecNumber evidence="9">3.6.3.27</ecNumber>
    </submittedName>
</protein>
<dbReference type="Pfam" id="PF08352">
    <property type="entry name" value="oligo_HPY"/>
    <property type="match status" value="1"/>
</dbReference>
<dbReference type="AlphaFoldDB" id="A0A073CH48"/>
<evidence type="ECO:0000256" key="3">
    <source>
        <dbReference type="ARBA" id="ARBA00022448"/>
    </source>
</evidence>
<dbReference type="InterPro" id="IPR013563">
    <property type="entry name" value="Oligopep_ABC_C"/>
</dbReference>
<dbReference type="CDD" id="cd03257">
    <property type="entry name" value="ABC_NikE_OppD_transporters"/>
    <property type="match status" value="1"/>
</dbReference>
<dbReference type="SUPFAM" id="SSF52540">
    <property type="entry name" value="P-loop containing nucleoside triphosphate hydrolases"/>
    <property type="match status" value="1"/>
</dbReference>
<evidence type="ECO:0000256" key="7">
    <source>
        <dbReference type="ARBA" id="ARBA00023136"/>
    </source>
</evidence>
<dbReference type="eggNOG" id="COG0444">
    <property type="taxonomic scope" value="Bacteria"/>
</dbReference>
<comment type="subcellular location">
    <subcellularLocation>
        <location evidence="1">Cell membrane</location>
        <topology evidence="1">Peripheral membrane protein</topology>
    </subcellularLocation>
</comment>
<dbReference type="InterPro" id="IPR003439">
    <property type="entry name" value="ABC_transporter-like_ATP-bd"/>
</dbReference>
<gene>
    <name evidence="9" type="ORF">A19Y_2760</name>
</gene>
<dbReference type="PROSITE" id="PS00211">
    <property type="entry name" value="ABC_TRANSPORTER_1"/>
    <property type="match status" value="1"/>
</dbReference>
<dbReference type="InterPro" id="IPR027417">
    <property type="entry name" value="P-loop_NTPase"/>
</dbReference>
<keyword evidence="3" id="KW-0813">Transport</keyword>
<dbReference type="InterPro" id="IPR050388">
    <property type="entry name" value="ABC_Ni/Peptide_Import"/>
</dbReference>
<dbReference type="GO" id="GO:0005886">
    <property type="term" value="C:plasma membrane"/>
    <property type="evidence" value="ECO:0007669"/>
    <property type="project" value="UniProtKB-SubCell"/>
</dbReference>
<dbReference type="HOGENOM" id="CLU_000604_1_23_3"/>
<dbReference type="PANTHER" id="PTHR43297">
    <property type="entry name" value="OLIGOPEPTIDE TRANSPORT ATP-BINDING PROTEIN APPD"/>
    <property type="match status" value="1"/>
</dbReference>
<evidence type="ECO:0000256" key="5">
    <source>
        <dbReference type="ARBA" id="ARBA00022741"/>
    </source>
</evidence>
<evidence type="ECO:0000313" key="10">
    <source>
        <dbReference type="Proteomes" id="UP000027395"/>
    </source>
</evidence>
<dbReference type="SMART" id="SM00382">
    <property type="entry name" value="AAA"/>
    <property type="match status" value="1"/>
</dbReference>
<reference evidence="9 10" key="1">
    <citation type="journal article" date="2014" name="Appl. Environ. Microbiol.">
        <title>Elucidation of insertion elements encoded on plasmids and in vitro construction of shuttle vectors from the toxic cyanobacterium Planktothrix.</title>
        <authorList>
            <person name="Christiansen G."/>
            <person name="Goesmann A."/>
            <person name="Kurmayer R."/>
        </authorList>
    </citation>
    <scope>NUCLEOTIDE SEQUENCE [LARGE SCALE GENOMIC DNA]</scope>
    <source>
        <strain evidence="9 10">NIVA-CYA 126/8</strain>
    </source>
</reference>
<dbReference type="STRING" id="388467.A19Y_2760"/>
<dbReference type="EC" id="3.6.3.27" evidence="9"/>
<feature type="domain" description="ABC transporter" evidence="8">
    <location>
        <begin position="71"/>
        <end position="322"/>
    </location>
</feature>
<dbReference type="GO" id="GO:0016887">
    <property type="term" value="F:ATP hydrolysis activity"/>
    <property type="evidence" value="ECO:0007669"/>
    <property type="project" value="InterPro"/>
</dbReference>
<keyword evidence="5" id="KW-0547">Nucleotide-binding</keyword>
<accession>A0A073CH48</accession>
<dbReference type="PROSITE" id="PS50893">
    <property type="entry name" value="ABC_TRANSPORTER_2"/>
    <property type="match status" value="1"/>
</dbReference>
<dbReference type="FunFam" id="3.40.50.300:FF:000016">
    <property type="entry name" value="Oligopeptide ABC transporter ATP-binding component"/>
    <property type="match status" value="1"/>
</dbReference>
<dbReference type="GO" id="GO:0015833">
    <property type="term" value="P:peptide transport"/>
    <property type="evidence" value="ECO:0007669"/>
    <property type="project" value="InterPro"/>
</dbReference>
<evidence type="ECO:0000256" key="4">
    <source>
        <dbReference type="ARBA" id="ARBA00022475"/>
    </source>
</evidence>
<dbReference type="GO" id="GO:0005524">
    <property type="term" value="F:ATP binding"/>
    <property type="evidence" value="ECO:0007669"/>
    <property type="project" value="UniProtKB-KW"/>
</dbReference>
<dbReference type="Pfam" id="PF00005">
    <property type="entry name" value="ABC_tran"/>
    <property type="match status" value="1"/>
</dbReference>
<dbReference type="EMBL" id="CM002803">
    <property type="protein sequence ID" value="KEI67639.1"/>
    <property type="molecule type" value="Genomic_DNA"/>
</dbReference>
<dbReference type="NCBIfam" id="TIGR01727">
    <property type="entry name" value="oligo_HPY"/>
    <property type="match status" value="1"/>
</dbReference>
<keyword evidence="6 9" id="KW-0067">ATP-binding</keyword>
<dbReference type="InterPro" id="IPR017871">
    <property type="entry name" value="ABC_transporter-like_CS"/>
</dbReference>